<dbReference type="Gene3D" id="3.40.390.10">
    <property type="entry name" value="Collagenase (Catalytic Domain)"/>
    <property type="match status" value="1"/>
</dbReference>
<evidence type="ECO:0000256" key="1">
    <source>
        <dbReference type="ARBA" id="ARBA00022737"/>
    </source>
</evidence>
<evidence type="ECO:0000256" key="2">
    <source>
        <dbReference type="SAM" id="SignalP"/>
    </source>
</evidence>
<comment type="caution">
    <text evidence="4">The sequence shown here is derived from an EMBL/GenBank/DDBJ whole genome shotgun (WGS) entry which is preliminary data.</text>
</comment>
<accession>A0A926XVY3</accession>
<dbReference type="PANTHER" id="PTHR46708:SF2">
    <property type="entry name" value="FIBRONECTIN TYPE-III DOMAIN-CONTAINING PROTEIN"/>
    <property type="match status" value="1"/>
</dbReference>
<dbReference type="SMART" id="SM00060">
    <property type="entry name" value="FN3"/>
    <property type="match status" value="14"/>
</dbReference>
<dbReference type="InterPro" id="IPR050991">
    <property type="entry name" value="ECM_Regulatory_Proteins"/>
</dbReference>
<feature type="domain" description="Fibronectin type-III" evidence="3">
    <location>
        <begin position="324"/>
        <end position="412"/>
    </location>
</feature>
<dbReference type="InterPro" id="IPR036116">
    <property type="entry name" value="FN3_sf"/>
</dbReference>
<feature type="domain" description="Fibronectin type-III" evidence="3">
    <location>
        <begin position="1207"/>
        <end position="1296"/>
    </location>
</feature>
<dbReference type="InterPro" id="IPR024079">
    <property type="entry name" value="MetalloPept_cat_dom_sf"/>
</dbReference>
<evidence type="ECO:0000313" key="5">
    <source>
        <dbReference type="Proteomes" id="UP000598820"/>
    </source>
</evidence>
<dbReference type="CDD" id="cd00063">
    <property type="entry name" value="FN3"/>
    <property type="match status" value="8"/>
</dbReference>
<dbReference type="PANTHER" id="PTHR46708">
    <property type="entry name" value="TENASCIN"/>
    <property type="match status" value="1"/>
</dbReference>
<dbReference type="InterPro" id="IPR003961">
    <property type="entry name" value="FN3_dom"/>
</dbReference>
<dbReference type="Pfam" id="PF20009">
    <property type="entry name" value="GEVED"/>
    <property type="match status" value="1"/>
</dbReference>
<evidence type="ECO:0000313" key="4">
    <source>
        <dbReference type="EMBL" id="MBD2701648.1"/>
    </source>
</evidence>
<feature type="domain" description="Fibronectin type-III" evidence="3">
    <location>
        <begin position="1672"/>
        <end position="1761"/>
    </location>
</feature>
<dbReference type="Gene3D" id="2.60.40.10">
    <property type="entry name" value="Immunoglobulins"/>
    <property type="match status" value="14"/>
</dbReference>
<feature type="domain" description="Fibronectin type-III" evidence="3">
    <location>
        <begin position="1390"/>
        <end position="1484"/>
    </location>
</feature>
<keyword evidence="5" id="KW-1185">Reference proteome</keyword>
<protein>
    <submittedName>
        <fullName evidence="4">Fibronectin type III domain-containing protein</fullName>
    </submittedName>
</protein>
<feature type="chain" id="PRO_5036973449" evidence="2">
    <location>
        <begin position="19"/>
        <end position="1922"/>
    </location>
</feature>
<feature type="domain" description="Fibronectin type-III" evidence="3">
    <location>
        <begin position="925"/>
        <end position="1022"/>
    </location>
</feature>
<evidence type="ECO:0000259" key="3">
    <source>
        <dbReference type="PROSITE" id="PS50853"/>
    </source>
</evidence>
<dbReference type="Proteomes" id="UP000598820">
    <property type="component" value="Unassembled WGS sequence"/>
</dbReference>
<dbReference type="InterPro" id="IPR045474">
    <property type="entry name" value="GEVED"/>
</dbReference>
<dbReference type="EMBL" id="JACWZY010000009">
    <property type="protein sequence ID" value="MBD2701648.1"/>
    <property type="molecule type" value="Genomic_DNA"/>
</dbReference>
<keyword evidence="2" id="KW-0732">Signal</keyword>
<keyword evidence="1" id="KW-0677">Repeat</keyword>
<organism evidence="4 5">
    <name type="scientific">Spirosoma profusum</name>
    <dbReference type="NCBI Taxonomy" id="2771354"/>
    <lineage>
        <taxon>Bacteria</taxon>
        <taxon>Pseudomonadati</taxon>
        <taxon>Bacteroidota</taxon>
        <taxon>Cytophagia</taxon>
        <taxon>Cytophagales</taxon>
        <taxon>Cytophagaceae</taxon>
        <taxon>Spirosoma</taxon>
    </lineage>
</organism>
<dbReference type="RefSeq" id="WP_190887494.1">
    <property type="nucleotide sequence ID" value="NZ_JACWZY010000009.1"/>
</dbReference>
<dbReference type="GO" id="GO:0008237">
    <property type="term" value="F:metallopeptidase activity"/>
    <property type="evidence" value="ECO:0007669"/>
    <property type="project" value="InterPro"/>
</dbReference>
<dbReference type="PROSITE" id="PS50853">
    <property type="entry name" value="FN3"/>
    <property type="match status" value="12"/>
</dbReference>
<dbReference type="Pfam" id="PF00041">
    <property type="entry name" value="fn3"/>
    <property type="match status" value="6"/>
</dbReference>
<reference evidence="4" key="1">
    <citation type="submission" date="2020-09" db="EMBL/GenBank/DDBJ databases">
        <authorList>
            <person name="Kim M.K."/>
        </authorList>
    </citation>
    <scope>NUCLEOTIDE SEQUENCE</scope>
    <source>
        <strain evidence="4">BT702</strain>
    </source>
</reference>
<proteinExistence type="predicted"/>
<name>A0A926XVY3_9BACT</name>
<dbReference type="SUPFAM" id="SSF49265">
    <property type="entry name" value="Fibronectin type III"/>
    <property type="match status" value="8"/>
</dbReference>
<feature type="signal peptide" evidence="2">
    <location>
        <begin position="1"/>
        <end position="18"/>
    </location>
</feature>
<gene>
    <name evidence="4" type="ORF">IC229_13435</name>
</gene>
<sequence length="1922" mass="209267">MKHFFVLLLILLPFVTLAQTSTTLTCGTPSPDPVAYTKLLAKQDEAFQKMKAARVTAGITYIAICPHIIRRSDGTGGVTLARITDMVERTNRLYAPMGVQFYLVGNSPPFYSQPEFINDDDLYTAYTTAKFNRFDGHDVNYAINMYFVNQVSLAEGEQPYAGRYPWLDKIELDDIRSTRIIIVGTQPQDHLATNTVPHELGHFFSLLHTFYREFGPEKVTRGSGANCATTGDRLCSTEADPYGLEGASIGLNGQNCDIYTGTLRDADGALYTPPIRNLMSYYLARSCGHQLTGEQYNRMQANLAFRQQNHRTYSLFKNHPQTYIQHVPQAVFTANSGVQLTWSPIFSSPMGYIIERSISPTTGFTSIGSVGPSDTTFVDKSVSFKTTYYYRVYLSNSSNPYEAHIISITTPACRPTFTNGCSNAGIGPILINNTDLSQGYDCSAGYSQTSALSVSVVAGEVTNIFGEYLGSNPSQGVSMWADLNRNGEFEANERIYQSSYAGNSSFFNGTFIIPATVGWGTFIEPNVTLGAGPMRIRIINSVNQVPANPCGTYSAGETEDYLITVLPPAPTSPRSVNVLHNQAYLSWDWPNPESALGYEISYRKVGSSAWNIAFRSPLTDLERLTKYEWRVRSMHSTAYSPVASFSTVCPVPALTRTYLVGATAATINWLETDPNSTYEVQWQGQGTSVWNTTTVSGNSQGNIYLSLGNLTPLTTYNWRVRRICTPTNASAFSDPISFTTQCEVPIDPFTGNVSASTASVQWRPFPDTPGYEVRWRINGSSGVWTSSGGLTSFGYTITALSPNTTYEWQVRTLCGAGSTSDWSSSTLFFISCQAPTALSSGNLSPTSIALSWSGATGGDTRYELRYRVNGSTGAYTTISNLTSTTTSLTGLVNNTTYEWGVRILCSGGLSSSFVVGQPFQTADCPPVTFSPSNNTLHETYRSITLLWNKGSVGGQFEIRYRPATTSTWQSVTLAGNQYNTSESYSLRGLTPNTNYEWQVRRLCSSNSQSSYTALSTFRTRCGIPQFQNVDFVSSTSAHVRWHDTNNIIDSLLRYDLQYQPASGGVLTSLGNFSSVTAVLNNLQNNTTYEWRIRTNCGNGDVSDYSSNQFTTRCADPSSLNGGSSSGTLASVSWYGLSDGQIRYEVRYRVAGSSGAYMTLSSLTATYTSLTGLTPNTTYEWSVRTRCTDGQSSTFVVGSPFQTGSCPSVSYPYSNVLTSTKAQIGWTVPFNENLTYDIRWRIQNTATWTSTTITSASSYTLSALLPNSVYEWQVRAICPGGVPSAYSGSQTFQTKAACTQPASVTAYNISYTRADFFINSTNPLYSSREMRWRAVGASDWNMTVIDGAYFSLTGLSANTSYEYQLRELCNQPDDWSPNSDLLTLRTANCTPPALLTVFSAQQTTAVLSWSGSGTSYNLAYRIKGPAVDPGEPSPNSWTIIAVESTSYSLSGLTANTEYEWQVQAACDVILNSAYSSPSSFTTDGSCPRPTNLIADNLSPFSARLQWSGNSGEQYEVRWRTLGGTNWTGLPIQTTRIASLTGLNSAQAYEWQVRTLCSGGAQSSYTNAMSFTTLACSAPTNLGTSFLGRNTVYIYWTGSGYNSVNYEVQWKPVTATTGWQSATVGTGGFSQSSFSYSLTGLTQNTTYQWQVRQWCTASSTSGFSSSTFTTSDACPIPINLNTSSNTNSAQFFWTMGDAGSLADLRWRPQGSATWTLVPNLTTPSYSLTGLTAGTAYQWQVRTICDDGSTSAYSAPTVFTTVACLTPSISSVYSGTTTATAYLSINVSPATVELRWRPQGSTSAYSSLTTTGSYVYSLSGLSGATTYELQVQRICTPGSPSGYSSTATFTTQAGCSNTLYTVKAGAWNDATIWSCGQVPTSRNSVDIRHVVSLPASYQAQALRVSYSATGRLVFGVSSRLRLGGN</sequence>
<feature type="domain" description="Fibronectin type-III" evidence="3">
    <location>
        <begin position="1487"/>
        <end position="1574"/>
    </location>
</feature>
<feature type="domain" description="Fibronectin type-III" evidence="3">
    <location>
        <begin position="1576"/>
        <end position="1671"/>
    </location>
</feature>
<dbReference type="InterPro" id="IPR013783">
    <property type="entry name" value="Ig-like_fold"/>
</dbReference>
<feature type="domain" description="Fibronectin type-III" evidence="3">
    <location>
        <begin position="835"/>
        <end position="924"/>
    </location>
</feature>
<feature type="domain" description="Fibronectin type-III" evidence="3">
    <location>
        <begin position="1115"/>
        <end position="1205"/>
    </location>
</feature>
<feature type="domain" description="Fibronectin type-III" evidence="3">
    <location>
        <begin position="651"/>
        <end position="743"/>
    </location>
</feature>
<dbReference type="SUPFAM" id="SSF55486">
    <property type="entry name" value="Metalloproteases ('zincins'), catalytic domain"/>
    <property type="match status" value="1"/>
</dbReference>
<feature type="domain" description="Fibronectin type-III" evidence="3">
    <location>
        <begin position="744"/>
        <end position="834"/>
    </location>
</feature>
<feature type="domain" description="Fibronectin type-III" evidence="3">
    <location>
        <begin position="1023"/>
        <end position="1114"/>
    </location>
</feature>